<organism evidence="1 2">
    <name type="scientific">Virgibacillus massiliensis</name>
    <dbReference type="NCBI Taxonomy" id="1462526"/>
    <lineage>
        <taxon>Bacteria</taxon>
        <taxon>Bacillati</taxon>
        <taxon>Bacillota</taxon>
        <taxon>Bacilli</taxon>
        <taxon>Bacillales</taxon>
        <taxon>Bacillaceae</taxon>
        <taxon>Virgibacillus</taxon>
    </lineage>
</organism>
<keyword evidence="2" id="KW-1185">Reference proteome</keyword>
<evidence type="ECO:0008006" key="3">
    <source>
        <dbReference type="Google" id="ProtNLM"/>
    </source>
</evidence>
<proteinExistence type="predicted"/>
<sequence>MSNFLKEMIQKKLSQLSADELLHYAGQYGFSLDAREAQQIVMYVKQNNVDPFSANGREKMLRELAKITDIQTAKKAQKLFNELIQSYGLSHLFE</sequence>
<gene>
    <name evidence="1" type="ORF">BN990_01944</name>
</gene>
<accession>A0A024QAS8</accession>
<dbReference type="EMBL" id="CCDP010000001">
    <property type="protein sequence ID" value="CDQ39638.1"/>
    <property type="molecule type" value="Genomic_DNA"/>
</dbReference>
<dbReference type="eggNOG" id="ENOG50330GA">
    <property type="taxonomic scope" value="Bacteria"/>
</dbReference>
<reference evidence="1 2" key="1">
    <citation type="submission" date="2014-03" db="EMBL/GenBank/DDBJ databases">
        <authorList>
            <person name="Urmite Genomes U."/>
        </authorList>
    </citation>
    <scope>NUCLEOTIDE SEQUENCE [LARGE SCALE GENOMIC DNA]</scope>
    <source>
        <strain evidence="1 2">Vm-5</strain>
    </source>
</reference>
<dbReference type="Proteomes" id="UP000028875">
    <property type="component" value="Unassembled WGS sequence"/>
</dbReference>
<dbReference type="Pfam" id="PF11116">
    <property type="entry name" value="DUF2624"/>
    <property type="match status" value="1"/>
</dbReference>
<protein>
    <recommendedName>
        <fullName evidence="3">DUF2624 family protein</fullName>
    </recommendedName>
</protein>
<dbReference type="OrthoDB" id="2969753at2"/>
<dbReference type="RefSeq" id="WP_021291099.1">
    <property type="nucleotide sequence ID" value="NZ_BNER01000002.1"/>
</dbReference>
<evidence type="ECO:0000313" key="1">
    <source>
        <dbReference type="EMBL" id="CDQ39638.1"/>
    </source>
</evidence>
<dbReference type="AlphaFoldDB" id="A0A024QAS8"/>
<dbReference type="STRING" id="1462526.BN990_01944"/>
<evidence type="ECO:0000313" key="2">
    <source>
        <dbReference type="Proteomes" id="UP000028875"/>
    </source>
</evidence>
<dbReference type="InterPro" id="IPR020277">
    <property type="entry name" value="DUF2624"/>
</dbReference>
<comment type="caution">
    <text evidence="1">The sequence shown here is derived from an EMBL/GenBank/DDBJ whole genome shotgun (WGS) entry which is preliminary data.</text>
</comment>
<name>A0A024QAS8_9BACI</name>
<reference evidence="2" key="2">
    <citation type="submission" date="2014-05" db="EMBL/GenBank/DDBJ databases">
        <title>Draft genome sequence of Virgibacillus massiliensis Vm-5.</title>
        <authorList>
            <person name="Khelaifia S."/>
            <person name="Croce O."/>
            <person name="Lagier J.C."/>
            <person name="Raoult D."/>
        </authorList>
    </citation>
    <scope>NUCLEOTIDE SEQUENCE [LARGE SCALE GENOMIC DNA]</scope>
    <source>
        <strain evidence="2">Vm-5</strain>
    </source>
</reference>